<dbReference type="PANTHER" id="PTHR39321:SF3">
    <property type="entry name" value="PHOSPHOPANTETHEINE ADENYLYLTRANSFERASE"/>
    <property type="match status" value="1"/>
</dbReference>
<dbReference type="Proteomes" id="UP000654401">
    <property type="component" value="Unassembled WGS sequence"/>
</dbReference>
<reference evidence="13 14" key="1">
    <citation type="submission" date="2020-08" db="EMBL/GenBank/DDBJ databases">
        <title>Bridging the membrane lipid divide: bacteria of the FCB group superphylum have the potential to synthesize archaeal ether lipids.</title>
        <authorList>
            <person name="Villanueva L."/>
            <person name="Von Meijenfeldt F.A.B."/>
            <person name="Westbye A.B."/>
            <person name="Yadav S."/>
            <person name="Hopmans E.C."/>
            <person name="Dutilh B.E."/>
            <person name="Sinninghe Damste J.S."/>
        </authorList>
    </citation>
    <scope>NUCLEOTIDE SEQUENCE [LARGE SCALE GENOMIC DNA]</scope>
    <source>
        <strain evidence="13">NIOZ-UU100</strain>
    </source>
</reference>
<organism evidence="13 14">
    <name type="scientific">Candidatus Thiopontia autotrophica</name>
    <dbReference type="NCBI Taxonomy" id="2841688"/>
    <lineage>
        <taxon>Bacteria</taxon>
        <taxon>Pseudomonadati</taxon>
        <taxon>Pseudomonadota</taxon>
        <taxon>Gammaproteobacteria</taxon>
        <taxon>Candidatus Thiopontia</taxon>
    </lineage>
</organism>
<dbReference type="InterPro" id="IPR014729">
    <property type="entry name" value="Rossmann-like_a/b/a_fold"/>
</dbReference>
<evidence type="ECO:0000256" key="8">
    <source>
        <dbReference type="ARBA" id="ARBA00022840"/>
    </source>
</evidence>
<dbReference type="Gene3D" id="3.40.50.620">
    <property type="entry name" value="HUPs"/>
    <property type="match status" value="1"/>
</dbReference>
<dbReference type="CDD" id="cd02165">
    <property type="entry name" value="NMNAT"/>
    <property type="match status" value="1"/>
</dbReference>
<proteinExistence type="inferred from homology"/>
<comment type="similarity">
    <text evidence="3 11">Belongs to the NadD family.</text>
</comment>
<dbReference type="EMBL" id="JACNFK010000016">
    <property type="protein sequence ID" value="MBC8519134.1"/>
    <property type="molecule type" value="Genomic_DNA"/>
</dbReference>
<comment type="caution">
    <text evidence="13">The sequence shown here is derived from an EMBL/GenBank/DDBJ whole genome shotgun (WGS) entry which is preliminary data.</text>
</comment>
<keyword evidence="7 11" id="KW-0547">Nucleotide-binding</keyword>
<dbReference type="PANTHER" id="PTHR39321">
    <property type="entry name" value="NICOTINATE-NUCLEOTIDE ADENYLYLTRANSFERASE-RELATED"/>
    <property type="match status" value="1"/>
</dbReference>
<evidence type="ECO:0000256" key="9">
    <source>
        <dbReference type="ARBA" id="ARBA00023027"/>
    </source>
</evidence>
<evidence type="ECO:0000313" key="13">
    <source>
        <dbReference type="EMBL" id="MBC8519134.1"/>
    </source>
</evidence>
<dbReference type="GO" id="GO:0004515">
    <property type="term" value="F:nicotinate-nucleotide adenylyltransferase activity"/>
    <property type="evidence" value="ECO:0007669"/>
    <property type="project" value="UniProtKB-UniRule"/>
</dbReference>
<dbReference type="UniPathway" id="UPA00253">
    <property type="reaction ID" value="UER00332"/>
</dbReference>
<evidence type="ECO:0000256" key="3">
    <source>
        <dbReference type="ARBA" id="ARBA00009014"/>
    </source>
</evidence>
<dbReference type="GO" id="GO:0005524">
    <property type="term" value="F:ATP binding"/>
    <property type="evidence" value="ECO:0007669"/>
    <property type="project" value="UniProtKB-KW"/>
</dbReference>
<keyword evidence="5 11" id="KW-0808">Transferase</keyword>
<dbReference type="HAMAP" id="MF_00244">
    <property type="entry name" value="NaMN_adenylyltr"/>
    <property type="match status" value="1"/>
</dbReference>
<evidence type="ECO:0000259" key="12">
    <source>
        <dbReference type="Pfam" id="PF01467"/>
    </source>
</evidence>
<evidence type="ECO:0000256" key="4">
    <source>
        <dbReference type="ARBA" id="ARBA00022642"/>
    </source>
</evidence>
<evidence type="ECO:0000256" key="6">
    <source>
        <dbReference type="ARBA" id="ARBA00022695"/>
    </source>
</evidence>
<keyword evidence="8 11" id="KW-0067">ATP-binding</keyword>
<dbReference type="NCBIfam" id="TIGR00125">
    <property type="entry name" value="cyt_tran_rel"/>
    <property type="match status" value="1"/>
</dbReference>
<accession>A0A8J6TMU8</accession>
<comment type="function">
    <text evidence="1 11">Catalyzes the reversible adenylation of nicotinate mononucleotide (NaMN) to nicotinic acid adenine dinucleotide (NaAD).</text>
</comment>
<name>A0A8J6TMU8_9GAMM</name>
<dbReference type="SUPFAM" id="SSF52374">
    <property type="entry name" value="Nucleotidylyl transferase"/>
    <property type="match status" value="1"/>
</dbReference>
<dbReference type="NCBIfam" id="TIGR00482">
    <property type="entry name" value="nicotinate (nicotinamide) nucleotide adenylyltransferase"/>
    <property type="match status" value="1"/>
</dbReference>
<keyword evidence="4 11" id="KW-0662">Pyridine nucleotide biosynthesis</keyword>
<feature type="domain" description="Cytidyltransferase-like" evidence="12">
    <location>
        <begin position="6"/>
        <end position="186"/>
    </location>
</feature>
<evidence type="ECO:0000256" key="1">
    <source>
        <dbReference type="ARBA" id="ARBA00002324"/>
    </source>
</evidence>
<dbReference type="InterPro" id="IPR005248">
    <property type="entry name" value="NadD/NMNAT"/>
</dbReference>
<evidence type="ECO:0000256" key="11">
    <source>
        <dbReference type="HAMAP-Rule" id="MF_00244"/>
    </source>
</evidence>
<protein>
    <recommendedName>
        <fullName evidence="11">Probable nicotinate-nucleotide adenylyltransferase</fullName>
        <ecNumber evidence="11">2.7.7.18</ecNumber>
    </recommendedName>
    <alternativeName>
        <fullName evidence="11">Deamido-NAD(+) diphosphorylase</fullName>
    </alternativeName>
    <alternativeName>
        <fullName evidence="11">Deamido-NAD(+) pyrophosphorylase</fullName>
    </alternativeName>
    <alternativeName>
        <fullName evidence="11">Nicotinate mononucleotide adenylyltransferase</fullName>
        <shortName evidence="11">NaMN adenylyltransferase</shortName>
    </alternativeName>
</protein>
<dbReference type="InterPro" id="IPR004821">
    <property type="entry name" value="Cyt_trans-like"/>
</dbReference>
<gene>
    <name evidence="11 13" type="primary">nadD</name>
    <name evidence="13" type="ORF">H8D24_01815</name>
</gene>
<comment type="catalytic activity">
    <reaction evidence="10 11">
        <text>nicotinate beta-D-ribonucleotide + ATP + H(+) = deamido-NAD(+) + diphosphate</text>
        <dbReference type="Rhea" id="RHEA:22860"/>
        <dbReference type="ChEBI" id="CHEBI:15378"/>
        <dbReference type="ChEBI" id="CHEBI:30616"/>
        <dbReference type="ChEBI" id="CHEBI:33019"/>
        <dbReference type="ChEBI" id="CHEBI:57502"/>
        <dbReference type="ChEBI" id="CHEBI:58437"/>
        <dbReference type="EC" id="2.7.7.18"/>
    </reaction>
</comment>
<keyword evidence="6 11" id="KW-0548">Nucleotidyltransferase</keyword>
<dbReference type="GO" id="GO:0009435">
    <property type="term" value="P:NAD+ biosynthetic process"/>
    <property type="evidence" value="ECO:0007669"/>
    <property type="project" value="UniProtKB-UniRule"/>
</dbReference>
<evidence type="ECO:0000313" key="14">
    <source>
        <dbReference type="Proteomes" id="UP000654401"/>
    </source>
</evidence>
<dbReference type="Pfam" id="PF01467">
    <property type="entry name" value="CTP_transf_like"/>
    <property type="match status" value="1"/>
</dbReference>
<keyword evidence="9 11" id="KW-0520">NAD</keyword>
<evidence type="ECO:0000256" key="2">
    <source>
        <dbReference type="ARBA" id="ARBA00005019"/>
    </source>
</evidence>
<dbReference type="NCBIfam" id="NF000839">
    <property type="entry name" value="PRK00071.1-1"/>
    <property type="match status" value="1"/>
</dbReference>
<evidence type="ECO:0000256" key="10">
    <source>
        <dbReference type="ARBA" id="ARBA00048721"/>
    </source>
</evidence>
<sequence>MKPIGIFGGTFDPVHFGHLRPALEVCEGLDMDQVRFVPSRFPVHRGQPIAPLNDRIRWLQIAINEFPQFEVDLREVERDEPSWMVVTLESMAREFPDRPLCLIMGMDAFSKIGGWHRWKELFQYAHIVVTHRPGFEYPEGEEFDALLNEREAGQIEELHCLAADGGGKVIFFPVTPLEISSTGIREIVRDGGDSGLMVPEAIRDEINSCYRKN</sequence>
<evidence type="ECO:0000256" key="7">
    <source>
        <dbReference type="ARBA" id="ARBA00022741"/>
    </source>
</evidence>
<dbReference type="EC" id="2.7.7.18" evidence="11"/>
<evidence type="ECO:0000256" key="5">
    <source>
        <dbReference type="ARBA" id="ARBA00022679"/>
    </source>
</evidence>
<comment type="pathway">
    <text evidence="2 11">Cofactor biosynthesis; NAD(+) biosynthesis; deamido-NAD(+) from nicotinate D-ribonucleotide: step 1/1.</text>
</comment>
<dbReference type="AlphaFoldDB" id="A0A8J6TMU8"/>